<reference evidence="2" key="2">
    <citation type="submission" date="2021-02" db="EMBL/GenBank/DDBJ databases">
        <title>Infant gut strain persistence is associated with maternal origin, phylogeny, and functional potential including surface adhesion and iron acquisition.</title>
        <authorList>
            <person name="Lou Y.C."/>
        </authorList>
    </citation>
    <scope>NUCLEOTIDE SEQUENCE</scope>
    <source>
        <strain evidence="2">L3_098_011G1_dasL3_098_011G1_concoct_7</strain>
    </source>
</reference>
<dbReference type="InterPro" id="IPR036249">
    <property type="entry name" value="Thioredoxin-like_sf"/>
</dbReference>
<dbReference type="Proteomes" id="UP000462658">
    <property type="component" value="Unassembled WGS sequence"/>
</dbReference>
<evidence type="ECO:0000313" key="4">
    <source>
        <dbReference type="Proteomes" id="UP000462658"/>
    </source>
</evidence>
<keyword evidence="1" id="KW-0472">Membrane</keyword>
<organism evidence="3 4">
    <name type="scientific">Streptococcus parasanguinis</name>
    <dbReference type="NCBI Taxonomy" id="1318"/>
    <lineage>
        <taxon>Bacteria</taxon>
        <taxon>Bacillati</taxon>
        <taxon>Bacillota</taxon>
        <taxon>Bacilli</taxon>
        <taxon>Lactobacillales</taxon>
        <taxon>Streptococcaceae</taxon>
        <taxon>Streptococcus</taxon>
    </lineage>
</organism>
<comment type="caution">
    <text evidence="3">The sequence shown here is derived from an EMBL/GenBank/DDBJ whole genome shotgun (WGS) entry which is preliminary data.</text>
</comment>
<keyword evidence="1" id="KW-1133">Transmembrane helix</keyword>
<gene>
    <name evidence="2" type="primary">traF</name>
    <name evidence="3" type="ORF">GMC80_04635</name>
    <name evidence="2" type="ORF">KHX87_06750</name>
</gene>
<dbReference type="EMBL" id="WMZA01000002">
    <property type="protein sequence ID" value="MTR62644.1"/>
    <property type="molecule type" value="Genomic_DNA"/>
</dbReference>
<sequence length="154" mass="17680">MVTVLLVNKKLTILILSICTTSLLAILYLNFKKREIITPDSYKEAMTYVKKIPLSEVQEKINNKEDFILYIGRESCPYCQKFAPKLAVAIQKTNQTVYYLDNDSKERKNITAFAHDMNVKTVPNLSTFKKGSKENYLKKGSKSSIEEIMDLLTQ</sequence>
<dbReference type="CDD" id="cd02947">
    <property type="entry name" value="TRX_family"/>
    <property type="match status" value="1"/>
</dbReference>
<keyword evidence="1" id="KW-0812">Transmembrane</keyword>
<protein>
    <submittedName>
        <fullName evidence="2">Conjugal transfer protein TraF</fullName>
    </submittedName>
    <submittedName>
        <fullName evidence="3">Thiol reductase thioredoxin</fullName>
    </submittedName>
</protein>
<dbReference type="EMBL" id="JAGZFP010000017">
    <property type="protein sequence ID" value="MBS5358787.1"/>
    <property type="molecule type" value="Genomic_DNA"/>
</dbReference>
<dbReference type="Gene3D" id="3.40.30.10">
    <property type="entry name" value="Glutaredoxin"/>
    <property type="match status" value="1"/>
</dbReference>
<accession>A0A6I3P6D6</accession>
<evidence type="ECO:0000313" key="2">
    <source>
        <dbReference type="EMBL" id="MBS5358787.1"/>
    </source>
</evidence>
<dbReference type="Pfam" id="PF20207">
    <property type="entry name" value="DUF6568"/>
    <property type="match status" value="1"/>
</dbReference>
<evidence type="ECO:0000256" key="1">
    <source>
        <dbReference type="SAM" id="Phobius"/>
    </source>
</evidence>
<dbReference type="SUPFAM" id="SSF52833">
    <property type="entry name" value="Thioredoxin-like"/>
    <property type="match status" value="1"/>
</dbReference>
<dbReference type="Proteomes" id="UP000709219">
    <property type="component" value="Unassembled WGS sequence"/>
</dbReference>
<proteinExistence type="predicted"/>
<evidence type="ECO:0000313" key="3">
    <source>
        <dbReference type="EMBL" id="MTR62644.1"/>
    </source>
</evidence>
<name>A0A6I3P6D6_STRPA</name>
<dbReference type="InterPro" id="IPR046698">
    <property type="entry name" value="PedC-like"/>
</dbReference>
<dbReference type="AlphaFoldDB" id="A0A6I3P6D6"/>
<reference evidence="3 4" key="1">
    <citation type="journal article" date="2019" name="Nat. Med.">
        <title>A library of human gut bacterial isolates paired with longitudinal multiomics data enables mechanistic microbiome research.</title>
        <authorList>
            <person name="Poyet M."/>
            <person name="Groussin M."/>
            <person name="Gibbons S.M."/>
            <person name="Avila-Pacheco J."/>
            <person name="Jiang X."/>
            <person name="Kearney S.M."/>
            <person name="Perrotta A.R."/>
            <person name="Berdy B."/>
            <person name="Zhao S."/>
            <person name="Lieberman T.D."/>
            <person name="Swanson P.K."/>
            <person name="Smith M."/>
            <person name="Roesemann S."/>
            <person name="Alexander J.E."/>
            <person name="Rich S.A."/>
            <person name="Livny J."/>
            <person name="Vlamakis H."/>
            <person name="Clish C."/>
            <person name="Bullock K."/>
            <person name="Deik A."/>
            <person name="Scott J."/>
            <person name="Pierce K.A."/>
            <person name="Xavier R.J."/>
            <person name="Alm E.J."/>
        </authorList>
    </citation>
    <scope>NUCLEOTIDE SEQUENCE [LARGE SCALE GENOMIC DNA]</scope>
    <source>
        <strain evidence="3 4">BIOML-A10</strain>
    </source>
</reference>
<feature type="transmembrane region" description="Helical" evidence="1">
    <location>
        <begin position="12"/>
        <end position="31"/>
    </location>
</feature>